<protein>
    <submittedName>
        <fullName evidence="1">Uncharacterized protein</fullName>
    </submittedName>
</protein>
<reference evidence="1 2" key="1">
    <citation type="journal article" date="2024" name="G3 (Bethesda)">
        <title>Genome assembly of Hibiscus sabdariffa L. provides insights into metabolisms of medicinal natural products.</title>
        <authorList>
            <person name="Kim T."/>
        </authorList>
    </citation>
    <scope>NUCLEOTIDE SEQUENCE [LARGE SCALE GENOMIC DNA]</scope>
    <source>
        <strain evidence="1">TK-2024</strain>
        <tissue evidence="1">Old leaves</tissue>
    </source>
</reference>
<comment type="caution">
    <text evidence="1">The sequence shown here is derived from an EMBL/GenBank/DDBJ whole genome shotgun (WGS) entry which is preliminary data.</text>
</comment>
<keyword evidence="2" id="KW-1185">Reference proteome</keyword>
<evidence type="ECO:0000313" key="2">
    <source>
        <dbReference type="Proteomes" id="UP001472677"/>
    </source>
</evidence>
<dbReference type="PANTHER" id="PTHR47471:SF1">
    <property type="entry name" value="PROTEIN ESSENTIAL FOR POTEXVIRUS ACCUMULATION 1"/>
    <property type="match status" value="1"/>
</dbReference>
<dbReference type="Proteomes" id="UP001472677">
    <property type="component" value="Unassembled WGS sequence"/>
</dbReference>
<gene>
    <name evidence="1" type="ORF">V6N12_037364</name>
</gene>
<dbReference type="EMBL" id="JBBPBM010001825">
    <property type="protein sequence ID" value="KAK8481744.1"/>
    <property type="molecule type" value="Genomic_DNA"/>
</dbReference>
<name>A0ABR1ZM83_9ROSI</name>
<organism evidence="1 2">
    <name type="scientific">Hibiscus sabdariffa</name>
    <name type="common">roselle</name>
    <dbReference type="NCBI Taxonomy" id="183260"/>
    <lineage>
        <taxon>Eukaryota</taxon>
        <taxon>Viridiplantae</taxon>
        <taxon>Streptophyta</taxon>
        <taxon>Embryophyta</taxon>
        <taxon>Tracheophyta</taxon>
        <taxon>Spermatophyta</taxon>
        <taxon>Magnoliopsida</taxon>
        <taxon>eudicotyledons</taxon>
        <taxon>Gunneridae</taxon>
        <taxon>Pentapetalae</taxon>
        <taxon>rosids</taxon>
        <taxon>malvids</taxon>
        <taxon>Malvales</taxon>
        <taxon>Malvaceae</taxon>
        <taxon>Malvoideae</taxon>
        <taxon>Hibiscus</taxon>
    </lineage>
</organism>
<dbReference type="PANTHER" id="PTHR47471">
    <property type="entry name" value="GYF DOMAIN-CONTAINING PROTEIN"/>
    <property type="match status" value="1"/>
</dbReference>
<accession>A0ABR1ZM83</accession>
<proteinExistence type="predicted"/>
<evidence type="ECO:0000313" key="1">
    <source>
        <dbReference type="EMBL" id="KAK8481744.1"/>
    </source>
</evidence>
<sequence length="278" mass="30871">MNRWAENLPSRQFGEARRAPSERWTDSGNKDSSYDQWRESKWNTRWGPGDKKTGSLGDKWADSGRDGDMPLEKGLSYLSINGKGDREGDHYRPRRSSSSQSRGRGEPPHHQILSPKNQASAFSYGRGRGENHSSTFSAGRGRGNSGGYSGASIPSHRKSLSSKGEIDRGEPFPLRYTRIKLLDLYRRTDMRNYHKLLEGLVSVPSLTLLEPLEPLSLCAPNSDEMVVLKGIGKGDITSSGATKMPKDGITSQNSIEFAHLRRNKIGIQSVQNVFCCLC</sequence>